<dbReference type="EMBL" id="CP000743">
    <property type="protein sequence ID" value="ABR56684.1"/>
    <property type="molecule type" value="Genomic_DNA"/>
</dbReference>
<name>A6UW12_META3</name>
<dbReference type="Proteomes" id="UP000001106">
    <property type="component" value="Chromosome"/>
</dbReference>
<protein>
    <submittedName>
        <fullName evidence="1">ATP binding related protein</fullName>
    </submittedName>
</protein>
<gene>
    <name evidence="1" type="ordered locus">Maeo_1107</name>
</gene>
<sequence>MNEKINDKNNIIKCETCLNDSSTSKIINHDNKNICIECYYSLKYPRDFNKMKEEIIKLLKKEPTEEEKDKNNIKNKNKRYPCILAFSGGKDSVVALYLLVKDLRIRPLCITVDNKYMSNEALINCYNITRYLNVDWMVINRDFTKLFEETILKGESPCRECSNKIMGELRGVAKSLNIDKIVSGHELPFGTSAFKPLKNNITLIRLLAGYNLTEKDRMKILEELPWKNPNLGGYTTNCLVLAPALKEFYKTHNFNFEFNRICAMVRYGLMTEEEATNSLKCPEVPDEVYEELKKRGLNLRGD</sequence>
<dbReference type="InterPro" id="IPR014729">
    <property type="entry name" value="Rossmann-like_a/b/a_fold"/>
</dbReference>
<dbReference type="PANTHER" id="PTHR43169">
    <property type="entry name" value="EXSB FAMILY PROTEIN"/>
    <property type="match status" value="1"/>
</dbReference>
<proteinExistence type="predicted"/>
<evidence type="ECO:0000313" key="1">
    <source>
        <dbReference type="EMBL" id="ABR56684.1"/>
    </source>
</evidence>
<dbReference type="PANTHER" id="PTHR43169:SF3">
    <property type="entry name" value="ATPASE, PP-LOOP SUPERFAMILY-RELATED"/>
    <property type="match status" value="1"/>
</dbReference>
<reference evidence="1" key="1">
    <citation type="submission" date="2007-06" db="EMBL/GenBank/DDBJ databases">
        <title>Complete sequence of Methanococcus aeolicus Nankai-3.</title>
        <authorList>
            <consortium name="US DOE Joint Genome Institute"/>
            <person name="Copeland A."/>
            <person name="Lucas S."/>
            <person name="Lapidus A."/>
            <person name="Barry K."/>
            <person name="Glavina del Rio T."/>
            <person name="Dalin E."/>
            <person name="Tice H."/>
            <person name="Pitluck S."/>
            <person name="Chain P."/>
            <person name="Malfatti S."/>
            <person name="Shin M."/>
            <person name="Vergez L."/>
            <person name="Schmutz J."/>
            <person name="Larimer F."/>
            <person name="Land M."/>
            <person name="Hauser L."/>
            <person name="Kyrpides N."/>
            <person name="Lykidis A."/>
            <person name="Sieprawska-Lupa M."/>
            <person name="Whitman W.B."/>
            <person name="Richardson P."/>
        </authorList>
    </citation>
    <scope>NUCLEOTIDE SEQUENCE [LARGE SCALE GENOMIC DNA]</scope>
    <source>
        <strain evidence="1">Nankai-3</strain>
    </source>
</reference>
<dbReference type="AlphaFoldDB" id="A6UW12"/>
<dbReference type="KEGG" id="mae:Maeo_1107"/>
<dbReference type="InterPro" id="IPR052188">
    <property type="entry name" value="Ni-pincer_cofactor_biosynth"/>
</dbReference>
<dbReference type="GeneID" id="5327728"/>
<dbReference type="eggNOG" id="arCOG00046">
    <property type="taxonomic scope" value="Archaea"/>
</dbReference>
<dbReference type="OrthoDB" id="10500at2157"/>
<evidence type="ECO:0000313" key="2">
    <source>
        <dbReference type="Proteomes" id="UP000001106"/>
    </source>
</evidence>
<keyword evidence="2" id="KW-1185">Reference proteome</keyword>
<dbReference type="SUPFAM" id="SSF52402">
    <property type="entry name" value="Adenine nucleotide alpha hydrolases-like"/>
    <property type="match status" value="1"/>
</dbReference>
<dbReference type="STRING" id="419665.Maeo_1107"/>
<dbReference type="Gene3D" id="3.40.50.620">
    <property type="entry name" value="HUPs"/>
    <property type="match status" value="1"/>
</dbReference>
<dbReference type="RefSeq" id="WP_011973816.1">
    <property type="nucleotide sequence ID" value="NC_009635.1"/>
</dbReference>
<accession>A6UW12</accession>
<organism evidence="1 2">
    <name type="scientific">Methanococcus aeolicus (strain ATCC BAA-1280 / DSM 17508 / OCM 812 / Nankai-3)</name>
    <dbReference type="NCBI Taxonomy" id="419665"/>
    <lineage>
        <taxon>Archaea</taxon>
        <taxon>Methanobacteriati</taxon>
        <taxon>Methanobacteriota</taxon>
        <taxon>Methanomada group</taxon>
        <taxon>Methanococci</taxon>
        <taxon>Methanococcales</taxon>
        <taxon>Methanococcaceae</taxon>
        <taxon>Methanococcus</taxon>
    </lineage>
</organism>
<dbReference type="HOGENOM" id="CLU_1014190_0_0_2"/>